<dbReference type="PANTHER" id="PTHR16222:SF24">
    <property type="entry name" value="ADP-RIBOSYLHYDROLASE ARH3"/>
    <property type="match status" value="1"/>
</dbReference>
<protein>
    <submittedName>
        <fullName evidence="5">Ribosylglycohydrolase</fullName>
    </submittedName>
</protein>
<dbReference type="PATRIC" id="fig|134601.6.peg.6715"/>
<dbReference type="Proteomes" id="UP000062255">
    <property type="component" value="Chromosome"/>
</dbReference>
<organism evidence="5 6">
    <name type="scientific">Mycolicibacterium goodii</name>
    <name type="common">Mycobacterium goodii</name>
    <dbReference type="NCBI Taxonomy" id="134601"/>
    <lineage>
        <taxon>Bacteria</taxon>
        <taxon>Bacillati</taxon>
        <taxon>Actinomycetota</taxon>
        <taxon>Actinomycetes</taxon>
        <taxon>Mycobacteriales</taxon>
        <taxon>Mycobacteriaceae</taxon>
        <taxon>Mycolicibacterium</taxon>
    </lineage>
</organism>
<evidence type="ECO:0000313" key="6">
    <source>
        <dbReference type="Proteomes" id="UP000062255"/>
    </source>
</evidence>
<evidence type="ECO:0000259" key="4">
    <source>
        <dbReference type="PROSITE" id="PS50056"/>
    </source>
</evidence>
<feature type="binding site" evidence="3">
    <location>
        <position position="266"/>
    </location>
    <ligand>
        <name>Mg(2+)</name>
        <dbReference type="ChEBI" id="CHEBI:18420"/>
        <label>1</label>
    </ligand>
</feature>
<keyword evidence="2 5" id="KW-0378">Hydrolase</keyword>
<dbReference type="OrthoDB" id="9798107at2"/>
<dbReference type="Pfam" id="PF03747">
    <property type="entry name" value="ADP_ribosyl_GH"/>
    <property type="match status" value="1"/>
</dbReference>
<reference evidence="5 6" key="1">
    <citation type="submission" date="2015-07" db="EMBL/GenBank/DDBJ databases">
        <title>Complete genome sequence of Mycobacterium goodii X7B, a facultative thermophilic biodesulfurizing bacterium.</title>
        <authorList>
            <person name="Yu B."/>
            <person name="Li F."/>
            <person name="Xu P."/>
        </authorList>
    </citation>
    <scope>NUCLEOTIDE SEQUENCE [LARGE SCALE GENOMIC DNA]</scope>
    <source>
        <strain evidence="5 6">X7B</strain>
    </source>
</reference>
<evidence type="ECO:0000256" key="2">
    <source>
        <dbReference type="ARBA" id="ARBA00022801"/>
    </source>
</evidence>
<dbReference type="AlphaFoldDB" id="A0A0K0XHD2"/>
<feature type="domain" description="Tyrosine specific protein phosphatases" evidence="4">
    <location>
        <begin position="399"/>
        <end position="449"/>
    </location>
</feature>
<dbReference type="KEGG" id="mgo:AFA91_32465"/>
<dbReference type="InterPro" id="IPR036705">
    <property type="entry name" value="Ribosyl_crysJ1_sf"/>
</dbReference>
<feature type="binding site" evidence="3">
    <location>
        <position position="268"/>
    </location>
    <ligand>
        <name>Mg(2+)</name>
        <dbReference type="ChEBI" id="CHEBI:18420"/>
        <label>1</label>
    </ligand>
</feature>
<dbReference type="PROSITE" id="PS50056">
    <property type="entry name" value="TYR_PHOSPHATASE_2"/>
    <property type="match status" value="1"/>
</dbReference>
<accession>A0A0K0XHD2</accession>
<comment type="cofactor">
    <cofactor evidence="3">
        <name>Mg(2+)</name>
        <dbReference type="ChEBI" id="CHEBI:18420"/>
    </cofactor>
    <text evidence="3">Binds 2 magnesium ions per subunit.</text>
</comment>
<feature type="binding site" evidence="3">
    <location>
        <position position="53"/>
    </location>
    <ligand>
        <name>Mg(2+)</name>
        <dbReference type="ChEBI" id="CHEBI:18420"/>
        <label>1</label>
    </ligand>
</feature>
<proteinExistence type="inferred from homology"/>
<dbReference type="InterPro" id="IPR050792">
    <property type="entry name" value="ADP-ribosylglycohydrolase"/>
</dbReference>
<dbReference type="STRING" id="134601.AFA91_32465"/>
<gene>
    <name evidence="5" type="ORF">AFA91_32465</name>
</gene>
<dbReference type="InterPro" id="IPR000387">
    <property type="entry name" value="Tyr_Pase_dom"/>
</dbReference>
<evidence type="ECO:0000256" key="1">
    <source>
        <dbReference type="ARBA" id="ARBA00010702"/>
    </source>
</evidence>
<dbReference type="GO" id="GO:0046872">
    <property type="term" value="F:metal ion binding"/>
    <property type="evidence" value="ECO:0007669"/>
    <property type="project" value="UniProtKB-KW"/>
</dbReference>
<evidence type="ECO:0000256" key="3">
    <source>
        <dbReference type="PIRSR" id="PIRSR605502-1"/>
    </source>
</evidence>
<feature type="binding site" evidence="3">
    <location>
        <position position="51"/>
    </location>
    <ligand>
        <name>Mg(2+)</name>
        <dbReference type="ChEBI" id="CHEBI:18420"/>
        <label>1</label>
    </ligand>
</feature>
<dbReference type="PANTHER" id="PTHR16222">
    <property type="entry name" value="ADP-RIBOSYLGLYCOHYDROLASE"/>
    <property type="match status" value="1"/>
</dbReference>
<dbReference type="EMBL" id="CP012150">
    <property type="protein sequence ID" value="AKS36814.1"/>
    <property type="molecule type" value="Genomic_DNA"/>
</dbReference>
<dbReference type="GO" id="GO:0016787">
    <property type="term" value="F:hydrolase activity"/>
    <property type="evidence" value="ECO:0007669"/>
    <property type="project" value="UniProtKB-KW"/>
</dbReference>
<name>A0A0K0XHD2_MYCGD</name>
<dbReference type="Gene3D" id="1.10.4080.10">
    <property type="entry name" value="ADP-ribosylation/Crystallin J1"/>
    <property type="match status" value="1"/>
</dbReference>
<feature type="binding site" evidence="3">
    <location>
        <position position="52"/>
    </location>
    <ligand>
        <name>Mg(2+)</name>
        <dbReference type="ChEBI" id="CHEBI:18420"/>
        <label>1</label>
    </ligand>
</feature>
<keyword evidence="3" id="KW-0479">Metal-binding</keyword>
<dbReference type="Gene3D" id="3.90.190.10">
    <property type="entry name" value="Protein tyrosine phosphatase superfamily"/>
    <property type="match status" value="1"/>
</dbReference>
<dbReference type="RefSeq" id="WP_049749192.1">
    <property type="nucleotide sequence ID" value="NZ_CP012150.1"/>
</dbReference>
<comment type="similarity">
    <text evidence="1">Belongs to the ADP-ribosylglycohydrolase family.</text>
</comment>
<keyword evidence="3" id="KW-0460">Magnesium</keyword>
<evidence type="ECO:0000313" key="5">
    <source>
        <dbReference type="EMBL" id="AKS36814.1"/>
    </source>
</evidence>
<dbReference type="SUPFAM" id="SSF52799">
    <property type="entry name" value="(Phosphotyrosine protein) phosphatases II"/>
    <property type="match status" value="1"/>
</dbReference>
<dbReference type="InterPro" id="IPR029021">
    <property type="entry name" value="Prot-tyrosine_phosphatase-like"/>
</dbReference>
<dbReference type="InterPro" id="IPR005502">
    <property type="entry name" value="Ribosyl_crysJ1"/>
</dbReference>
<feature type="binding site" evidence="3">
    <location>
        <position position="269"/>
    </location>
    <ligand>
        <name>Mg(2+)</name>
        <dbReference type="ChEBI" id="CHEBI:18420"/>
        <label>1</label>
    </ligand>
</feature>
<sequence>MASVNDRIEGVLLGTATGDALGAPYEFQPARGPELPVDMVGGRPWEPGEWTDDTDMAIAIAEVAATGADLRGEGAQDALVARWHEWSLRAKDVGIQTRSVLSGAARGGDISGARARAASAVLHEQTGRTAGNGSLMRTAPVALAYLDDEDALVVAARAISELTHFDPDAGDAVVLWSCAIRHAVLTTEPDVRIGLRHLDVDRRKVWTERIEQAESAHPSDFANNGWVVAALQAAWSAITTTAGRATTSRAEHLRLGLDAAVRAGNDTDTVAAIAGGLLGAAYGASAVPLEWRRLLHGWPGMTARDLVALANTVASKGKPVRGPVYSGLRIDTLASHPHDRNVLLGGVGILRNLPPEVDAVVSLCRVADDDVPQQMPHVEVRLIDSTDPEENPHLDFVLTEAVRAVERLRAEGHTVLLHCVEAYSRTPTVAALYGARLRNINIDDALQDVLAALPHAKPNPVFRDALRRLGSVRLMHEGAYRRD</sequence>
<dbReference type="CDD" id="cd14498">
    <property type="entry name" value="DSP"/>
    <property type="match status" value="1"/>
</dbReference>
<dbReference type="SUPFAM" id="SSF101478">
    <property type="entry name" value="ADP-ribosylglycohydrolase"/>
    <property type="match status" value="1"/>
</dbReference>